<dbReference type="EMBL" id="JAAIKC010000005">
    <property type="protein sequence ID" value="NEW07354.1"/>
    <property type="molecule type" value="Genomic_DNA"/>
</dbReference>
<organism evidence="1">
    <name type="scientific">Paenibacillus sp. SYP-B3998</name>
    <dbReference type="NCBI Taxonomy" id="2678564"/>
    <lineage>
        <taxon>Bacteria</taxon>
        <taxon>Bacillati</taxon>
        <taxon>Bacillota</taxon>
        <taxon>Bacilli</taxon>
        <taxon>Bacillales</taxon>
        <taxon>Paenibacillaceae</taxon>
        <taxon>Paenibacillus</taxon>
    </lineage>
</organism>
<name>A0A6G4A089_9BACL</name>
<protein>
    <submittedName>
        <fullName evidence="1">Uncharacterized protein</fullName>
    </submittedName>
</protein>
<reference evidence="1" key="1">
    <citation type="submission" date="2020-02" db="EMBL/GenBank/DDBJ databases">
        <authorList>
            <person name="Shen X.-R."/>
            <person name="Zhang Y.-X."/>
        </authorList>
    </citation>
    <scope>NUCLEOTIDE SEQUENCE</scope>
    <source>
        <strain evidence="1">SYP-B3998</strain>
    </source>
</reference>
<sequence length="91" mass="10461">MTKRKKTIEATSDKLTHVTKVLLKRWAGLSGFYGYKAMELEELSALLNTNGWKLTIDDSVSSVRVIELYQGENRVRREKFTTDEAGRIHMV</sequence>
<evidence type="ECO:0000313" key="1">
    <source>
        <dbReference type="EMBL" id="NEW07354.1"/>
    </source>
</evidence>
<accession>A0A6G4A089</accession>
<gene>
    <name evidence="1" type="ORF">GK047_15225</name>
</gene>
<dbReference type="AlphaFoldDB" id="A0A6G4A089"/>
<comment type="caution">
    <text evidence="1">The sequence shown here is derived from an EMBL/GenBank/DDBJ whole genome shotgun (WGS) entry which is preliminary data.</text>
</comment>
<proteinExistence type="predicted"/>
<dbReference type="RefSeq" id="WP_163948175.1">
    <property type="nucleotide sequence ID" value="NZ_JAAIKC010000005.1"/>
</dbReference>